<dbReference type="Pfam" id="PF00772">
    <property type="entry name" value="DnaB"/>
    <property type="match status" value="1"/>
</dbReference>
<accession>A0A646IHH5</accession>
<evidence type="ECO:0000256" key="2">
    <source>
        <dbReference type="ARBA" id="ARBA00023125"/>
    </source>
</evidence>
<dbReference type="Proteomes" id="UP000315516">
    <property type="component" value="Unassembled WGS sequence"/>
</dbReference>
<name>A0A646IHH5_9ACTN</name>
<proteinExistence type="predicted"/>
<evidence type="ECO:0000259" key="3">
    <source>
        <dbReference type="Pfam" id="PF00772"/>
    </source>
</evidence>
<gene>
    <name evidence="4" type="ORF">FNX48_025145</name>
</gene>
<feature type="non-terminal residue" evidence="4">
    <location>
        <position position="76"/>
    </location>
</feature>
<dbReference type="InterPro" id="IPR007693">
    <property type="entry name" value="DNA_helicase_DnaB-like_N"/>
</dbReference>
<keyword evidence="4" id="KW-0378">Hydrolase</keyword>
<evidence type="ECO:0000256" key="1">
    <source>
        <dbReference type="ARBA" id="ARBA00022705"/>
    </source>
</evidence>
<reference evidence="4" key="1">
    <citation type="submission" date="2019-10" db="EMBL/GenBank/DDBJ databases">
        <title>Streptomyces sp. nov., a novel actinobacterium isolated from alkaline environment.</title>
        <authorList>
            <person name="Golinska P."/>
        </authorList>
    </citation>
    <scope>NUCLEOTIDE SEQUENCE</scope>
    <source>
        <strain evidence="4">IF17</strain>
    </source>
</reference>
<keyword evidence="2" id="KW-0238">DNA-binding</keyword>
<sequence length="76" mass="8335">MPHTPDDDLDTVDPAPPVYHAERALLGALLLEPRRLQDAAHLVPEAFSTAEHRALFTAIRSLPAPDPARHARRGRG</sequence>
<dbReference type="GO" id="GO:0003677">
    <property type="term" value="F:DNA binding"/>
    <property type="evidence" value="ECO:0007669"/>
    <property type="project" value="UniProtKB-KW"/>
</dbReference>
<protein>
    <submittedName>
        <fullName evidence="4">Replicative DNA helicase</fullName>
    </submittedName>
</protein>
<feature type="domain" description="DNA helicase DnaB-like N-terminal" evidence="3">
    <location>
        <begin position="19"/>
        <end position="62"/>
    </location>
</feature>
<dbReference type="Gene3D" id="1.10.860.10">
    <property type="entry name" value="DNAb Helicase, Chain A"/>
    <property type="match status" value="1"/>
</dbReference>
<keyword evidence="4" id="KW-0547">Nucleotide-binding</keyword>
<keyword evidence="4" id="KW-0067">ATP-binding</keyword>
<dbReference type="GO" id="GO:0005524">
    <property type="term" value="F:ATP binding"/>
    <property type="evidence" value="ECO:0007669"/>
    <property type="project" value="InterPro"/>
</dbReference>
<organism evidence="4">
    <name type="scientific">Streptomyces alkaliphilus</name>
    <dbReference type="NCBI Taxonomy" id="1472722"/>
    <lineage>
        <taxon>Bacteria</taxon>
        <taxon>Bacillati</taxon>
        <taxon>Actinomycetota</taxon>
        <taxon>Actinomycetes</taxon>
        <taxon>Kitasatosporales</taxon>
        <taxon>Streptomycetaceae</taxon>
        <taxon>Streptomyces</taxon>
    </lineage>
</organism>
<evidence type="ECO:0000313" key="4">
    <source>
        <dbReference type="EMBL" id="MQS10330.1"/>
    </source>
</evidence>
<dbReference type="EMBL" id="VJYJ02001450">
    <property type="protein sequence ID" value="MQS10330.1"/>
    <property type="molecule type" value="Genomic_DNA"/>
</dbReference>
<dbReference type="InterPro" id="IPR016136">
    <property type="entry name" value="DNA_helicase_N/primase_C"/>
</dbReference>
<keyword evidence="1" id="KW-0235">DNA replication</keyword>
<comment type="caution">
    <text evidence="4">The sequence shown here is derived from an EMBL/GenBank/DDBJ whole genome shotgun (WGS) entry which is preliminary data.</text>
</comment>
<dbReference type="InterPro" id="IPR036185">
    <property type="entry name" value="DNA_heli_DnaB-like_N_sf"/>
</dbReference>
<dbReference type="RefSeq" id="WP_306663152.1">
    <property type="nucleotide sequence ID" value="NZ_VJYJ02001450.1"/>
</dbReference>
<dbReference type="GO" id="GO:0006260">
    <property type="term" value="P:DNA replication"/>
    <property type="evidence" value="ECO:0007669"/>
    <property type="project" value="UniProtKB-KW"/>
</dbReference>
<dbReference type="AlphaFoldDB" id="A0A646IHH5"/>
<dbReference type="GO" id="GO:0003678">
    <property type="term" value="F:DNA helicase activity"/>
    <property type="evidence" value="ECO:0007669"/>
    <property type="project" value="InterPro"/>
</dbReference>
<dbReference type="SUPFAM" id="SSF48024">
    <property type="entry name" value="N-terminal domain of DnaB helicase"/>
    <property type="match status" value="1"/>
</dbReference>
<keyword evidence="4" id="KW-0347">Helicase</keyword>